<keyword evidence="2" id="KW-1185">Reference proteome</keyword>
<dbReference type="Proteomes" id="UP000616608">
    <property type="component" value="Unassembled WGS sequence"/>
</dbReference>
<comment type="caution">
    <text evidence="1">The sequence shown here is derived from an EMBL/GenBank/DDBJ whole genome shotgun (WGS) entry which is preliminary data.</text>
</comment>
<name>A0A917GA26_9BACI</name>
<reference evidence="1" key="2">
    <citation type="submission" date="2020-09" db="EMBL/GenBank/DDBJ databases">
        <authorList>
            <person name="Sun Q."/>
            <person name="Zhou Y."/>
        </authorList>
    </citation>
    <scope>NUCLEOTIDE SEQUENCE</scope>
    <source>
        <strain evidence="1">CGMCC 1.15760</strain>
    </source>
</reference>
<dbReference type="AlphaFoldDB" id="A0A917GA26"/>
<proteinExistence type="predicted"/>
<protein>
    <submittedName>
        <fullName evidence="1">Uncharacterized protein</fullName>
    </submittedName>
</protein>
<dbReference type="EMBL" id="BMJT01000013">
    <property type="protein sequence ID" value="GGG32800.1"/>
    <property type="molecule type" value="Genomic_DNA"/>
</dbReference>
<organism evidence="1 2">
    <name type="scientific">Lysinibacillus alkalisoli</name>
    <dbReference type="NCBI Taxonomy" id="1911548"/>
    <lineage>
        <taxon>Bacteria</taxon>
        <taxon>Bacillati</taxon>
        <taxon>Bacillota</taxon>
        <taxon>Bacilli</taxon>
        <taxon>Bacillales</taxon>
        <taxon>Bacillaceae</taxon>
        <taxon>Lysinibacillus</taxon>
    </lineage>
</organism>
<dbReference type="RefSeq" id="WP_188615819.1">
    <property type="nucleotide sequence ID" value="NZ_BMJT01000013.1"/>
</dbReference>
<sequence>MIGKVKRLKYDGKAKALKSFGRTMLVTKGELLDYKQTANEVTLYRQDIAIMTFYSTYVRSYFDMYPYDEPEAVEEIKGLDEFLQASLLQNNINYALDQGDQALFLAITNKRSRADES</sequence>
<evidence type="ECO:0000313" key="2">
    <source>
        <dbReference type="Proteomes" id="UP000616608"/>
    </source>
</evidence>
<reference evidence="1" key="1">
    <citation type="journal article" date="2014" name="Int. J. Syst. Evol. Microbiol.">
        <title>Complete genome sequence of Corynebacterium casei LMG S-19264T (=DSM 44701T), isolated from a smear-ripened cheese.</title>
        <authorList>
            <consortium name="US DOE Joint Genome Institute (JGI-PGF)"/>
            <person name="Walter F."/>
            <person name="Albersmeier A."/>
            <person name="Kalinowski J."/>
            <person name="Ruckert C."/>
        </authorList>
    </citation>
    <scope>NUCLEOTIDE SEQUENCE</scope>
    <source>
        <strain evidence="1">CGMCC 1.15760</strain>
    </source>
</reference>
<evidence type="ECO:0000313" key="1">
    <source>
        <dbReference type="EMBL" id="GGG32800.1"/>
    </source>
</evidence>
<accession>A0A917GA26</accession>
<gene>
    <name evidence="1" type="ORF">GCM10007425_29310</name>
</gene>